<feature type="non-terminal residue" evidence="2">
    <location>
        <position position="1"/>
    </location>
</feature>
<name>X0YYQ6_9ZZZZ</name>
<feature type="compositionally biased region" description="Basic and acidic residues" evidence="1">
    <location>
        <begin position="43"/>
        <end position="70"/>
    </location>
</feature>
<dbReference type="EMBL" id="BARS01052470">
    <property type="protein sequence ID" value="GAG53383.1"/>
    <property type="molecule type" value="Genomic_DNA"/>
</dbReference>
<accession>X0YYQ6</accession>
<dbReference type="AlphaFoldDB" id="X0YYQ6"/>
<reference evidence="2" key="1">
    <citation type="journal article" date="2014" name="Front. Microbiol.">
        <title>High frequency of phylogenetically diverse reductive dehalogenase-homologous genes in deep subseafloor sedimentary metagenomes.</title>
        <authorList>
            <person name="Kawai M."/>
            <person name="Futagami T."/>
            <person name="Toyoda A."/>
            <person name="Takaki Y."/>
            <person name="Nishi S."/>
            <person name="Hori S."/>
            <person name="Arai W."/>
            <person name="Tsubouchi T."/>
            <person name="Morono Y."/>
            <person name="Uchiyama I."/>
            <person name="Ito T."/>
            <person name="Fujiyama A."/>
            <person name="Inagaki F."/>
            <person name="Takami H."/>
        </authorList>
    </citation>
    <scope>NUCLEOTIDE SEQUENCE</scope>
    <source>
        <strain evidence="2">Expedition CK06-06</strain>
    </source>
</reference>
<proteinExistence type="predicted"/>
<protein>
    <submittedName>
        <fullName evidence="2">Uncharacterized protein</fullName>
    </submittedName>
</protein>
<evidence type="ECO:0000313" key="2">
    <source>
        <dbReference type="EMBL" id="GAG53383.1"/>
    </source>
</evidence>
<gene>
    <name evidence="2" type="ORF">S01H1_78002</name>
</gene>
<organism evidence="2">
    <name type="scientific">marine sediment metagenome</name>
    <dbReference type="NCBI Taxonomy" id="412755"/>
    <lineage>
        <taxon>unclassified sequences</taxon>
        <taxon>metagenomes</taxon>
        <taxon>ecological metagenomes</taxon>
    </lineage>
</organism>
<feature type="region of interest" description="Disordered" evidence="1">
    <location>
        <begin position="1"/>
        <end position="70"/>
    </location>
</feature>
<sequence length="70" mass="8105">YLVLGPQVAQVPNRARRTGERAHRSMHRKLNWRQNTGKGVSNRIRDTDVVKHQPSQDHAENQDNDYGSRT</sequence>
<evidence type="ECO:0000256" key="1">
    <source>
        <dbReference type="SAM" id="MobiDB-lite"/>
    </source>
</evidence>
<comment type="caution">
    <text evidence="2">The sequence shown here is derived from an EMBL/GenBank/DDBJ whole genome shotgun (WGS) entry which is preliminary data.</text>
</comment>